<dbReference type="AlphaFoldDB" id="A0AAP0MLM5"/>
<keyword evidence="4" id="KW-1185">Reference proteome</keyword>
<dbReference type="InterPro" id="IPR013103">
    <property type="entry name" value="RVT_2"/>
</dbReference>
<gene>
    <name evidence="3" type="ORF">WN944_006331</name>
</gene>
<comment type="caution">
    <text evidence="3">The sequence shown here is derived from an EMBL/GenBank/DDBJ whole genome shotgun (WGS) entry which is preliminary data.</text>
</comment>
<dbReference type="Proteomes" id="UP001428341">
    <property type="component" value="Unassembled WGS sequence"/>
</dbReference>
<keyword evidence="1" id="KW-0732">Signal</keyword>
<proteinExistence type="predicted"/>
<dbReference type="Pfam" id="PF00560">
    <property type="entry name" value="LRR_1"/>
    <property type="match status" value="3"/>
</dbReference>
<protein>
    <recommendedName>
        <fullName evidence="2">Reverse transcriptase Ty1/copia-type domain-containing protein</fullName>
    </recommendedName>
</protein>
<evidence type="ECO:0000259" key="2">
    <source>
        <dbReference type="Pfam" id="PF07727"/>
    </source>
</evidence>
<dbReference type="Pfam" id="PF07727">
    <property type="entry name" value="RVT_2"/>
    <property type="match status" value="1"/>
</dbReference>
<dbReference type="EMBL" id="JBCGBO010000003">
    <property type="protein sequence ID" value="KAK9214342.1"/>
    <property type="molecule type" value="Genomic_DNA"/>
</dbReference>
<evidence type="ECO:0000313" key="4">
    <source>
        <dbReference type="Proteomes" id="UP001428341"/>
    </source>
</evidence>
<evidence type="ECO:0000256" key="1">
    <source>
        <dbReference type="ARBA" id="ARBA00022729"/>
    </source>
</evidence>
<dbReference type="PANTHER" id="PTHR48060">
    <property type="entry name" value="DNA DAMAGE-REPAIR/TOLERATION PROTEIN DRT100"/>
    <property type="match status" value="1"/>
</dbReference>
<dbReference type="PANTHER" id="PTHR48060:SF19">
    <property type="entry name" value="LEUCINE-RICH REPEAT-CONTAINING N-TERMINAL PLANT-TYPE DOMAIN-CONTAINING PROTEIN"/>
    <property type="match status" value="1"/>
</dbReference>
<reference evidence="3 4" key="1">
    <citation type="submission" date="2024-05" db="EMBL/GenBank/DDBJ databases">
        <title>Haplotype-resolved chromosome-level genome assembly of Huyou (Citrus changshanensis).</title>
        <authorList>
            <person name="Miao C."/>
            <person name="Chen W."/>
            <person name="Wu Y."/>
            <person name="Wang L."/>
            <person name="Zhao S."/>
            <person name="Grierson D."/>
            <person name="Xu C."/>
            <person name="Chen K."/>
        </authorList>
    </citation>
    <scope>NUCLEOTIDE SEQUENCE [LARGE SCALE GENOMIC DNA]</scope>
    <source>
        <strain evidence="3">01-14</strain>
        <tissue evidence="3">Leaf</tissue>
    </source>
</reference>
<dbReference type="Gene3D" id="3.80.10.10">
    <property type="entry name" value="Ribonuclease Inhibitor"/>
    <property type="match status" value="2"/>
</dbReference>
<organism evidence="3 4">
    <name type="scientific">Citrus x changshan-huyou</name>
    <dbReference type="NCBI Taxonomy" id="2935761"/>
    <lineage>
        <taxon>Eukaryota</taxon>
        <taxon>Viridiplantae</taxon>
        <taxon>Streptophyta</taxon>
        <taxon>Embryophyta</taxon>
        <taxon>Tracheophyta</taxon>
        <taxon>Spermatophyta</taxon>
        <taxon>Magnoliopsida</taxon>
        <taxon>eudicotyledons</taxon>
        <taxon>Gunneridae</taxon>
        <taxon>Pentapetalae</taxon>
        <taxon>rosids</taxon>
        <taxon>malvids</taxon>
        <taxon>Sapindales</taxon>
        <taxon>Rutaceae</taxon>
        <taxon>Aurantioideae</taxon>
        <taxon>Citrus</taxon>
    </lineage>
</organism>
<dbReference type="InterPro" id="IPR053211">
    <property type="entry name" value="DNA_repair-toleration"/>
</dbReference>
<accession>A0AAP0MLM5</accession>
<name>A0AAP0MLM5_9ROSI</name>
<dbReference type="SUPFAM" id="SSF52058">
    <property type="entry name" value="L domain-like"/>
    <property type="match status" value="1"/>
</dbReference>
<feature type="domain" description="Reverse transcriptase Ty1/copia-type" evidence="2">
    <location>
        <begin position="73"/>
        <end position="227"/>
    </location>
</feature>
<dbReference type="PROSITE" id="PS51450">
    <property type="entry name" value="LRR"/>
    <property type="match status" value="1"/>
</dbReference>
<evidence type="ECO:0000313" key="3">
    <source>
        <dbReference type="EMBL" id="KAK9214342.1"/>
    </source>
</evidence>
<sequence length="484" mass="54626">MHHMITTILTHKEHVTVQEALNDPKWLKAMKDEYDALISNGTWSLIPKQADHKIVGNQWLYRIKYNTDGSVAKYKVRQVEVDNAFLNGELTEEVYMAQPEGFINSTRPDFVCKLHKSLYGLKQAPRACWVTGPGNFRFSAAVLTSGTFSIRLYMFKTYGPNSMELERFIGTFSTTFALKDLGILSYFHDIEVLYDTDCLYLSQRKYIRDLLTKVDMIECKGIDTPMSTGLKLQKVVQGELGYFLEDPSRYRSIVGGMQYLILTRPEIAFVVNKFFREGNLTLTSFMDADWAYQETLLSLNFNASNPPLNWSFSTDCCLWEGIKCDSEAQVTHLWLPDRGLRGSIYPFTGKLTHLCHLNLSHNHLSFLSPSLAENLITLNVSHNKFSSNIPSFTSWNNKSSCSLRILDFSHNYFRGYCQLPPGLGNCSKLQTFRAGFSYLSGSIPDDVSAAASLEDISLPVNQLSGAISNGVVNLTSLSILELNS</sequence>
<dbReference type="InterPro" id="IPR001611">
    <property type="entry name" value="Leu-rich_rpt"/>
</dbReference>
<dbReference type="InterPro" id="IPR032675">
    <property type="entry name" value="LRR_dom_sf"/>
</dbReference>